<accession>A0AA38WWM5</accession>
<evidence type="ECO:0000313" key="3">
    <source>
        <dbReference type="Proteomes" id="UP001172673"/>
    </source>
</evidence>
<dbReference type="Pfam" id="PF17111">
    <property type="entry name" value="PigL_N"/>
    <property type="match status" value="1"/>
</dbReference>
<evidence type="ECO:0000259" key="1">
    <source>
        <dbReference type="Pfam" id="PF17111"/>
    </source>
</evidence>
<organism evidence="2 3">
    <name type="scientific">Cladophialophora chaetospira</name>
    <dbReference type="NCBI Taxonomy" id="386627"/>
    <lineage>
        <taxon>Eukaryota</taxon>
        <taxon>Fungi</taxon>
        <taxon>Dikarya</taxon>
        <taxon>Ascomycota</taxon>
        <taxon>Pezizomycotina</taxon>
        <taxon>Eurotiomycetes</taxon>
        <taxon>Chaetothyriomycetidae</taxon>
        <taxon>Chaetothyriales</taxon>
        <taxon>Herpotrichiellaceae</taxon>
        <taxon>Cladophialophora</taxon>
    </lineage>
</organism>
<dbReference type="Proteomes" id="UP001172673">
    <property type="component" value="Unassembled WGS sequence"/>
</dbReference>
<dbReference type="EMBL" id="JAPDRK010000026">
    <property type="protein sequence ID" value="KAJ9602489.1"/>
    <property type="molecule type" value="Genomic_DNA"/>
</dbReference>
<feature type="domain" description="Azaphilone pigments biosynthesis cluster protein L N-terminal" evidence="1">
    <location>
        <begin position="1"/>
        <end position="163"/>
    </location>
</feature>
<reference evidence="2" key="1">
    <citation type="submission" date="2022-10" db="EMBL/GenBank/DDBJ databases">
        <title>Culturing micro-colonial fungi from biological soil crusts in the Mojave desert and describing Neophaeococcomyces mojavensis, and introducing the new genera and species Taxawa tesnikishii.</title>
        <authorList>
            <person name="Kurbessoian T."/>
            <person name="Stajich J.E."/>
        </authorList>
    </citation>
    <scope>NUCLEOTIDE SEQUENCE</scope>
    <source>
        <strain evidence="2">TK_41</strain>
    </source>
</reference>
<name>A0AA38WWM5_9EURO</name>
<sequence>MDPISAGASVLAFVVLALDGTKSLYQLIIGFKRATRETRAIAVAINDLQNVLRHFETSPVLNSPATELNDMVRVLSACHQDLTRFRQSIKEYQLASKVSKCRRVLQTVKSPFAKSELDFIRQSICDYHGALQIRLSIVNSSVLQTCKDEIHGLHNRAAANDLKTSTILDSVENITTSVRAHTEGIRKVQDTATAGVQQASSLIKDVQSMRSSVEYQMRNMSITSASAIDRHAAYSASRLEDILTAFRTLQEQFTSLPDQVASAQAKLTPLQGLAPPCSSSGQATNEDLELRHSLERLQRLSSSITRTLFDEEAKRIVDDLGRVLRALAKFGNEGLSSQSQQLTHVDSNDSITASEIDEVRSLVSLAGGVAINQGRESSPLLAAVIKD</sequence>
<dbReference type="InterPro" id="IPR031348">
    <property type="entry name" value="PigL_N"/>
</dbReference>
<dbReference type="AlphaFoldDB" id="A0AA38WWM5"/>
<gene>
    <name evidence="2" type="ORF">H2200_013032</name>
</gene>
<comment type="caution">
    <text evidence="2">The sequence shown here is derived from an EMBL/GenBank/DDBJ whole genome shotgun (WGS) entry which is preliminary data.</text>
</comment>
<protein>
    <recommendedName>
        <fullName evidence="1">Azaphilone pigments biosynthesis cluster protein L N-terminal domain-containing protein</fullName>
    </recommendedName>
</protein>
<proteinExistence type="predicted"/>
<keyword evidence="3" id="KW-1185">Reference proteome</keyword>
<evidence type="ECO:0000313" key="2">
    <source>
        <dbReference type="EMBL" id="KAJ9602489.1"/>
    </source>
</evidence>